<sequence>MEGTILLLVRSSRWYSCGIHLQAVPLPSLAAILYIYK</sequence>
<name>A0A0A9G932_ARUDO</name>
<organism evidence="1">
    <name type="scientific">Arundo donax</name>
    <name type="common">Giant reed</name>
    <name type="synonym">Donax arundinaceus</name>
    <dbReference type="NCBI Taxonomy" id="35708"/>
    <lineage>
        <taxon>Eukaryota</taxon>
        <taxon>Viridiplantae</taxon>
        <taxon>Streptophyta</taxon>
        <taxon>Embryophyta</taxon>
        <taxon>Tracheophyta</taxon>
        <taxon>Spermatophyta</taxon>
        <taxon>Magnoliopsida</taxon>
        <taxon>Liliopsida</taxon>
        <taxon>Poales</taxon>
        <taxon>Poaceae</taxon>
        <taxon>PACMAD clade</taxon>
        <taxon>Arundinoideae</taxon>
        <taxon>Arundineae</taxon>
        <taxon>Arundo</taxon>
    </lineage>
</organism>
<reference evidence="1" key="2">
    <citation type="journal article" date="2015" name="Data Brief">
        <title>Shoot transcriptome of the giant reed, Arundo donax.</title>
        <authorList>
            <person name="Barrero R.A."/>
            <person name="Guerrero F.D."/>
            <person name="Moolhuijzen P."/>
            <person name="Goolsby J.A."/>
            <person name="Tidwell J."/>
            <person name="Bellgard S.E."/>
            <person name="Bellgard M.I."/>
        </authorList>
    </citation>
    <scope>NUCLEOTIDE SEQUENCE</scope>
    <source>
        <tissue evidence="1">Shoot tissue taken approximately 20 cm above the soil surface</tissue>
    </source>
</reference>
<accession>A0A0A9G932</accession>
<evidence type="ECO:0000313" key="1">
    <source>
        <dbReference type="EMBL" id="JAE17173.1"/>
    </source>
</evidence>
<proteinExistence type="predicted"/>
<dbReference type="EMBL" id="GBRH01180723">
    <property type="protein sequence ID" value="JAE17173.1"/>
    <property type="molecule type" value="Transcribed_RNA"/>
</dbReference>
<dbReference type="AlphaFoldDB" id="A0A0A9G932"/>
<protein>
    <submittedName>
        <fullName evidence="1">Uncharacterized protein</fullName>
    </submittedName>
</protein>
<reference evidence="1" key="1">
    <citation type="submission" date="2014-09" db="EMBL/GenBank/DDBJ databases">
        <authorList>
            <person name="Magalhaes I.L.F."/>
            <person name="Oliveira U."/>
            <person name="Santos F.R."/>
            <person name="Vidigal T.H.D.A."/>
            <person name="Brescovit A.D."/>
            <person name="Santos A.J."/>
        </authorList>
    </citation>
    <scope>NUCLEOTIDE SEQUENCE</scope>
    <source>
        <tissue evidence="1">Shoot tissue taken approximately 20 cm above the soil surface</tissue>
    </source>
</reference>